<organism evidence="5 6">
    <name type="scientific">Rhipicephalus microplus</name>
    <name type="common">Cattle tick</name>
    <name type="synonym">Boophilus microplus</name>
    <dbReference type="NCBI Taxonomy" id="6941"/>
    <lineage>
        <taxon>Eukaryota</taxon>
        <taxon>Metazoa</taxon>
        <taxon>Ecdysozoa</taxon>
        <taxon>Arthropoda</taxon>
        <taxon>Chelicerata</taxon>
        <taxon>Arachnida</taxon>
        <taxon>Acari</taxon>
        <taxon>Parasitiformes</taxon>
        <taxon>Ixodida</taxon>
        <taxon>Ixodoidea</taxon>
        <taxon>Ixodidae</taxon>
        <taxon>Rhipicephalinae</taxon>
        <taxon>Rhipicephalus</taxon>
        <taxon>Boophilus</taxon>
    </lineage>
</organism>
<keyword evidence="2" id="KW-0132">Cell division</keyword>
<evidence type="ECO:0000256" key="2">
    <source>
        <dbReference type="ARBA" id="ARBA00022776"/>
    </source>
</evidence>
<dbReference type="AlphaFoldDB" id="A0A9J6D946"/>
<dbReference type="GO" id="GO:0005737">
    <property type="term" value="C:cytoplasm"/>
    <property type="evidence" value="ECO:0007669"/>
    <property type="project" value="TreeGrafter"/>
</dbReference>
<keyword evidence="3" id="KW-0650">Protein phosphatase inhibitor</keyword>
<reference evidence="5" key="2">
    <citation type="submission" date="2021-09" db="EMBL/GenBank/DDBJ databases">
        <authorList>
            <person name="Jia N."/>
            <person name="Wang J."/>
            <person name="Shi W."/>
            <person name="Du L."/>
            <person name="Sun Y."/>
            <person name="Zhan W."/>
            <person name="Jiang J."/>
            <person name="Wang Q."/>
            <person name="Zhang B."/>
            <person name="Ji P."/>
            <person name="Sakyi L.B."/>
            <person name="Cui X."/>
            <person name="Yuan T."/>
            <person name="Jiang B."/>
            <person name="Yang W."/>
            <person name="Lam T.T.-Y."/>
            <person name="Chang Q."/>
            <person name="Ding S."/>
            <person name="Wang X."/>
            <person name="Zhu J."/>
            <person name="Ruan X."/>
            <person name="Zhao L."/>
            <person name="Wei J."/>
            <person name="Que T."/>
            <person name="Du C."/>
            <person name="Cheng J."/>
            <person name="Dai P."/>
            <person name="Han X."/>
            <person name="Huang E."/>
            <person name="Gao Y."/>
            <person name="Liu J."/>
            <person name="Shao H."/>
            <person name="Ye R."/>
            <person name="Li L."/>
            <person name="Wei W."/>
            <person name="Wang X."/>
            <person name="Wang C."/>
            <person name="Huo Q."/>
            <person name="Li W."/>
            <person name="Guo W."/>
            <person name="Chen H."/>
            <person name="Chen S."/>
            <person name="Zhou L."/>
            <person name="Zhou L."/>
            <person name="Ni X."/>
            <person name="Tian J."/>
            <person name="Zhou Y."/>
            <person name="Sheng Y."/>
            <person name="Liu T."/>
            <person name="Pan Y."/>
            <person name="Xia L."/>
            <person name="Li J."/>
            <person name="Zhao F."/>
            <person name="Cao W."/>
        </authorList>
    </citation>
    <scope>NUCLEOTIDE SEQUENCE</scope>
    <source>
        <strain evidence="5">Rmic-2018</strain>
        <tissue evidence="5">Larvae</tissue>
    </source>
</reference>
<dbReference type="EMBL" id="JABSTU010000010">
    <property type="protein sequence ID" value="KAH8018660.1"/>
    <property type="molecule type" value="Genomic_DNA"/>
</dbReference>
<comment type="caution">
    <text evidence="5">The sequence shown here is derived from an EMBL/GenBank/DDBJ whole genome shotgun (WGS) entry which is preliminary data.</text>
</comment>
<accession>A0A9J6D946</accession>
<evidence type="ECO:0000313" key="6">
    <source>
        <dbReference type="Proteomes" id="UP000821866"/>
    </source>
</evidence>
<keyword evidence="6" id="KW-1185">Reference proteome</keyword>
<dbReference type="Proteomes" id="UP000821866">
    <property type="component" value="Chromosome 8"/>
</dbReference>
<feature type="compositionally biased region" description="Basic and acidic residues" evidence="4">
    <location>
        <begin position="12"/>
        <end position="37"/>
    </location>
</feature>
<protein>
    <submittedName>
        <fullName evidence="5">Uncharacterized protein</fullName>
    </submittedName>
</protein>
<proteinExistence type="inferred from homology"/>
<reference evidence="5" key="1">
    <citation type="journal article" date="2020" name="Cell">
        <title>Large-Scale Comparative Analyses of Tick Genomes Elucidate Their Genetic Diversity and Vector Capacities.</title>
        <authorList>
            <consortium name="Tick Genome and Microbiome Consortium (TIGMIC)"/>
            <person name="Jia N."/>
            <person name="Wang J."/>
            <person name="Shi W."/>
            <person name="Du L."/>
            <person name="Sun Y."/>
            <person name="Zhan W."/>
            <person name="Jiang J.F."/>
            <person name="Wang Q."/>
            <person name="Zhang B."/>
            <person name="Ji P."/>
            <person name="Bell-Sakyi L."/>
            <person name="Cui X.M."/>
            <person name="Yuan T.T."/>
            <person name="Jiang B.G."/>
            <person name="Yang W.F."/>
            <person name="Lam T.T."/>
            <person name="Chang Q.C."/>
            <person name="Ding S.J."/>
            <person name="Wang X.J."/>
            <person name="Zhu J.G."/>
            <person name="Ruan X.D."/>
            <person name="Zhao L."/>
            <person name="Wei J.T."/>
            <person name="Ye R.Z."/>
            <person name="Que T.C."/>
            <person name="Du C.H."/>
            <person name="Zhou Y.H."/>
            <person name="Cheng J.X."/>
            <person name="Dai P.F."/>
            <person name="Guo W.B."/>
            <person name="Han X.H."/>
            <person name="Huang E.J."/>
            <person name="Li L.F."/>
            <person name="Wei W."/>
            <person name="Gao Y.C."/>
            <person name="Liu J.Z."/>
            <person name="Shao H.Z."/>
            <person name="Wang X."/>
            <person name="Wang C.C."/>
            <person name="Yang T.C."/>
            <person name="Huo Q.B."/>
            <person name="Li W."/>
            <person name="Chen H.Y."/>
            <person name="Chen S.E."/>
            <person name="Zhou L.G."/>
            <person name="Ni X.B."/>
            <person name="Tian J.H."/>
            <person name="Sheng Y."/>
            <person name="Liu T."/>
            <person name="Pan Y.S."/>
            <person name="Xia L.Y."/>
            <person name="Li J."/>
            <person name="Zhao F."/>
            <person name="Cao W.C."/>
        </authorList>
    </citation>
    <scope>NUCLEOTIDE SEQUENCE</scope>
    <source>
        <strain evidence="5">Rmic-2018</strain>
    </source>
</reference>
<dbReference type="PANTHER" id="PTHR10358:SF6">
    <property type="entry name" value="ENDOSULFINE, ISOFORM A"/>
    <property type="match status" value="1"/>
</dbReference>
<keyword evidence="2" id="KW-0498">Mitosis</keyword>
<gene>
    <name evidence="5" type="ORF">HPB51_009649</name>
</gene>
<dbReference type="GO" id="GO:0004864">
    <property type="term" value="F:protein phosphatase inhibitor activity"/>
    <property type="evidence" value="ECO:0007669"/>
    <property type="project" value="UniProtKB-KW"/>
</dbReference>
<keyword evidence="2" id="KW-0131">Cell cycle</keyword>
<evidence type="ECO:0000256" key="1">
    <source>
        <dbReference type="ARBA" id="ARBA00010520"/>
    </source>
</evidence>
<evidence type="ECO:0000256" key="4">
    <source>
        <dbReference type="SAM" id="MobiDB-lite"/>
    </source>
</evidence>
<evidence type="ECO:0000256" key="3">
    <source>
        <dbReference type="ARBA" id="ARBA00023272"/>
    </source>
</evidence>
<dbReference type="InterPro" id="IPR006760">
    <property type="entry name" value="Endosulphine"/>
</dbReference>
<dbReference type="PANTHER" id="PTHR10358">
    <property type="entry name" value="ENDOSULFINE"/>
    <property type="match status" value="1"/>
</dbReference>
<sequence length="157" mass="17480">MDTDDSQGAGRSADDETADKNEQPRMEKTENVEEPKLKYKYPTSTMPGGPLQFRKRLQKGQLYFDSGDYYMAKEKSQKAVLQMGPSVPTILQSPTGKIIPTVESLPPRKNSQVQSKLASELSSDNRCGMPTLPCGALQVVKNPPDKLKRRPKHPCFP</sequence>
<name>A0A9J6D946_RHIMP</name>
<comment type="similarity">
    <text evidence="1">Belongs to the endosulfine family.</text>
</comment>
<evidence type="ECO:0000313" key="5">
    <source>
        <dbReference type="EMBL" id="KAH8018660.1"/>
    </source>
</evidence>
<feature type="region of interest" description="Disordered" evidence="4">
    <location>
        <begin position="1"/>
        <end position="50"/>
    </location>
</feature>
<dbReference type="VEuPathDB" id="VectorBase:LOC119177331"/>